<reference evidence="1 3" key="1">
    <citation type="journal article" date="2014" name="BMC Genomics">
        <title>Genome sequence of Anopheles sinensis provides insight into genetics basis of mosquito competence for malaria parasites.</title>
        <authorList>
            <person name="Zhou D."/>
            <person name="Zhang D."/>
            <person name="Ding G."/>
            <person name="Shi L."/>
            <person name="Hou Q."/>
            <person name="Ye Y."/>
            <person name="Xu Y."/>
            <person name="Zhou H."/>
            <person name="Xiong C."/>
            <person name="Li S."/>
            <person name="Yu J."/>
            <person name="Hong S."/>
            <person name="Yu X."/>
            <person name="Zou P."/>
            <person name="Chen C."/>
            <person name="Chang X."/>
            <person name="Wang W."/>
            <person name="Lv Y."/>
            <person name="Sun Y."/>
            <person name="Ma L."/>
            <person name="Shen B."/>
            <person name="Zhu C."/>
        </authorList>
    </citation>
    <scope>NUCLEOTIDE SEQUENCE [LARGE SCALE GENOMIC DNA]</scope>
</reference>
<dbReference type="VEuPathDB" id="VectorBase:ASIC020836"/>
<proteinExistence type="predicted"/>
<dbReference type="EMBL" id="ATLV01025689">
    <property type="status" value="NOT_ANNOTATED_CDS"/>
    <property type="molecule type" value="Genomic_DNA"/>
</dbReference>
<organism evidence="1">
    <name type="scientific">Anopheles sinensis</name>
    <name type="common">Mosquito</name>
    <dbReference type="NCBI Taxonomy" id="74873"/>
    <lineage>
        <taxon>Eukaryota</taxon>
        <taxon>Metazoa</taxon>
        <taxon>Ecdysozoa</taxon>
        <taxon>Arthropoda</taxon>
        <taxon>Hexapoda</taxon>
        <taxon>Insecta</taxon>
        <taxon>Pterygota</taxon>
        <taxon>Neoptera</taxon>
        <taxon>Endopterygota</taxon>
        <taxon>Diptera</taxon>
        <taxon>Nematocera</taxon>
        <taxon>Culicoidea</taxon>
        <taxon>Culicidae</taxon>
        <taxon>Anophelinae</taxon>
        <taxon>Anopheles</taxon>
    </lineage>
</organism>
<dbReference type="Proteomes" id="UP000030765">
    <property type="component" value="Unassembled WGS sequence"/>
</dbReference>
<evidence type="ECO:0000313" key="3">
    <source>
        <dbReference type="Proteomes" id="UP000030765"/>
    </source>
</evidence>
<reference evidence="2" key="2">
    <citation type="submission" date="2020-05" db="UniProtKB">
        <authorList>
            <consortium name="EnsemblMetazoa"/>
        </authorList>
    </citation>
    <scope>IDENTIFICATION</scope>
</reference>
<protein>
    <submittedName>
        <fullName evidence="1 2">Uncharacterized protein</fullName>
    </submittedName>
</protein>
<gene>
    <name evidence="1" type="ORF">ZHAS_00020836</name>
</gene>
<accession>A0A084WQS4</accession>
<dbReference type="EMBL" id="KE525398">
    <property type="protein sequence ID" value="KFB52568.1"/>
    <property type="molecule type" value="Genomic_DNA"/>
</dbReference>
<sequence>MWASGRYLSRSPYAGRLQVYGSGEILDALIGLRFLARVGRGDGPNEIEFHGI</sequence>
<evidence type="ECO:0000313" key="1">
    <source>
        <dbReference type="EMBL" id="KFB52568.1"/>
    </source>
</evidence>
<dbReference type="AlphaFoldDB" id="A0A084WQS4"/>
<dbReference type="EnsemblMetazoa" id="ASIC020836-RA">
    <property type="protein sequence ID" value="ASIC020836-PA"/>
    <property type="gene ID" value="ASIC020836"/>
</dbReference>
<evidence type="ECO:0000313" key="2">
    <source>
        <dbReference type="EnsemblMetazoa" id="ASIC020836-PA"/>
    </source>
</evidence>
<keyword evidence="3" id="KW-1185">Reference proteome</keyword>
<name>A0A084WQS4_ANOSI</name>